<keyword evidence="2 3" id="KW-0802">TPR repeat</keyword>
<reference evidence="5 6" key="1">
    <citation type="submission" date="2018-06" db="EMBL/GenBank/DDBJ databases">
        <title>Comparative genomics reveals the genomic features of Rhizophagus irregularis, R. cerebriforme, R. diaphanum and Gigaspora rosea, and their symbiotic lifestyle signature.</title>
        <authorList>
            <person name="Morin E."/>
            <person name="San Clemente H."/>
            <person name="Chen E.C.H."/>
            <person name="De La Providencia I."/>
            <person name="Hainaut M."/>
            <person name="Kuo A."/>
            <person name="Kohler A."/>
            <person name="Murat C."/>
            <person name="Tang N."/>
            <person name="Roy S."/>
            <person name="Loubradou J."/>
            <person name="Henrissat B."/>
            <person name="Grigoriev I.V."/>
            <person name="Corradi N."/>
            <person name="Roux C."/>
            <person name="Martin F.M."/>
        </authorList>
    </citation>
    <scope>NUCLEOTIDE SEQUENCE [LARGE SCALE GENOMIC DNA]</scope>
    <source>
        <strain evidence="5 6">DAOM 194757</strain>
    </source>
</reference>
<feature type="repeat" description="TPR" evidence="3">
    <location>
        <begin position="149"/>
        <end position="182"/>
    </location>
</feature>
<feature type="repeat" description="TPR" evidence="3">
    <location>
        <begin position="47"/>
        <end position="80"/>
    </location>
</feature>
<dbReference type="InterPro" id="IPR000719">
    <property type="entry name" value="Prot_kinase_dom"/>
</dbReference>
<dbReference type="PROSITE" id="PS50293">
    <property type="entry name" value="TPR_REGION"/>
    <property type="match status" value="1"/>
</dbReference>
<name>A0A397VBM4_9GLOM</name>
<dbReference type="InterPro" id="IPR050498">
    <property type="entry name" value="Ycf3"/>
</dbReference>
<evidence type="ECO:0000256" key="1">
    <source>
        <dbReference type="ARBA" id="ARBA00022737"/>
    </source>
</evidence>
<proteinExistence type="predicted"/>
<dbReference type="Gene3D" id="1.10.510.10">
    <property type="entry name" value="Transferase(Phosphotransferase) domain 1"/>
    <property type="match status" value="1"/>
</dbReference>
<dbReference type="GO" id="GO:0046813">
    <property type="term" value="P:receptor-mediated virion attachment to host cell"/>
    <property type="evidence" value="ECO:0007669"/>
    <property type="project" value="TreeGrafter"/>
</dbReference>
<evidence type="ECO:0000256" key="2">
    <source>
        <dbReference type="ARBA" id="ARBA00022803"/>
    </source>
</evidence>
<feature type="repeat" description="TPR" evidence="3">
    <location>
        <begin position="183"/>
        <end position="216"/>
    </location>
</feature>
<dbReference type="InterPro" id="IPR011990">
    <property type="entry name" value="TPR-like_helical_dom_sf"/>
</dbReference>
<dbReference type="AlphaFoldDB" id="A0A397VBM4"/>
<dbReference type="Pfam" id="PF07714">
    <property type="entry name" value="PK_Tyr_Ser-Thr"/>
    <property type="match status" value="1"/>
</dbReference>
<dbReference type="Proteomes" id="UP000266673">
    <property type="component" value="Unassembled WGS sequence"/>
</dbReference>
<dbReference type="PANTHER" id="PTHR44858">
    <property type="entry name" value="TETRATRICOPEPTIDE REPEAT PROTEIN 6"/>
    <property type="match status" value="1"/>
</dbReference>
<keyword evidence="6" id="KW-1185">Reference proteome</keyword>
<evidence type="ECO:0000256" key="3">
    <source>
        <dbReference type="PROSITE-ProRule" id="PRU00339"/>
    </source>
</evidence>
<gene>
    <name evidence="5" type="ORF">C2G38_2141797</name>
</gene>
<comment type="caution">
    <text evidence="5">The sequence shown here is derived from an EMBL/GenBank/DDBJ whole genome shotgun (WGS) entry which is preliminary data.</text>
</comment>
<dbReference type="Pfam" id="PF13414">
    <property type="entry name" value="TPR_11"/>
    <property type="match status" value="1"/>
</dbReference>
<dbReference type="Gene3D" id="1.25.40.10">
    <property type="entry name" value="Tetratricopeptide repeat domain"/>
    <property type="match status" value="3"/>
</dbReference>
<evidence type="ECO:0000313" key="6">
    <source>
        <dbReference type="Proteomes" id="UP000266673"/>
    </source>
</evidence>
<dbReference type="OrthoDB" id="431454at2759"/>
<dbReference type="EMBL" id="QKWP01000495">
    <property type="protein sequence ID" value="RIB19108.1"/>
    <property type="molecule type" value="Genomic_DNA"/>
</dbReference>
<feature type="domain" description="Protein kinase" evidence="4">
    <location>
        <begin position="246"/>
        <end position="521"/>
    </location>
</feature>
<sequence>MHRYNELLENELDAYELKNREETYHMDICEESLEDLNKALEIEPNDAFVLRSRGIAYRKMRRYEESLADLNKSLEIEPNNAEALSERGETYRMMNRCKESLTNLNKSLKIKPNSVNALRYRGATYRMMNRYKQSLTDLNKSLKIEQNNAFALRNRGKTYCMMERYKESLADLNKSLEIEPNNADTLRNCGEAYRLMNRYEESLAYINKALGIEPNNADELRIRGETYRMINRYEELLADFNKSLEIEPNNADALRIRGEIYRIMNRYEEALADLNKTLEIEPNNADALKNRGATYYMLSRYEESCRDLFENHVQCRLNGLGLEIYGITQNLENQYLMVFQYADSGNMYDFLKLNFKSLDWESKLRYLVDISNDLTRIHESGYIHCDFHSGNILLNQYKTMMKSFVTDLGLSKNLKESASKGKVYGIMPYIAPELLLGGEYTEASDIYSLGIIMTELSTGTRPFYDSEFDSELALGICKGLRPKFSKGTPECYIELAKICMDFNPSNRPSAKDISSILSKWLIIMVTPWVSLTNEASDIKRSFVSADEEIKTIQITLQNSQNSKYVSKLINTKEISAKFSDSKMYDLIVYKEAD</sequence>
<dbReference type="SUPFAM" id="SSF48452">
    <property type="entry name" value="TPR-like"/>
    <property type="match status" value="1"/>
</dbReference>
<dbReference type="InterPro" id="IPR001245">
    <property type="entry name" value="Ser-Thr/Tyr_kinase_cat_dom"/>
</dbReference>
<feature type="repeat" description="TPR" evidence="3">
    <location>
        <begin position="115"/>
        <end position="148"/>
    </location>
</feature>
<dbReference type="GO" id="GO:0005524">
    <property type="term" value="F:ATP binding"/>
    <property type="evidence" value="ECO:0007669"/>
    <property type="project" value="InterPro"/>
</dbReference>
<evidence type="ECO:0000313" key="5">
    <source>
        <dbReference type="EMBL" id="RIB19108.1"/>
    </source>
</evidence>
<dbReference type="PROSITE" id="PS50005">
    <property type="entry name" value="TPR"/>
    <property type="match status" value="7"/>
</dbReference>
<feature type="repeat" description="TPR" evidence="3">
    <location>
        <begin position="217"/>
        <end position="250"/>
    </location>
</feature>
<dbReference type="SUPFAM" id="SSF56112">
    <property type="entry name" value="Protein kinase-like (PK-like)"/>
    <property type="match status" value="1"/>
</dbReference>
<feature type="repeat" description="TPR" evidence="3">
    <location>
        <begin position="81"/>
        <end position="114"/>
    </location>
</feature>
<dbReference type="Pfam" id="PF13424">
    <property type="entry name" value="TPR_12"/>
    <property type="match status" value="2"/>
</dbReference>
<protein>
    <recommendedName>
        <fullName evidence="4">Protein kinase domain-containing protein</fullName>
    </recommendedName>
</protein>
<organism evidence="5 6">
    <name type="scientific">Gigaspora rosea</name>
    <dbReference type="NCBI Taxonomy" id="44941"/>
    <lineage>
        <taxon>Eukaryota</taxon>
        <taxon>Fungi</taxon>
        <taxon>Fungi incertae sedis</taxon>
        <taxon>Mucoromycota</taxon>
        <taxon>Glomeromycotina</taxon>
        <taxon>Glomeromycetes</taxon>
        <taxon>Diversisporales</taxon>
        <taxon>Gigasporaceae</taxon>
        <taxon>Gigaspora</taxon>
    </lineage>
</organism>
<dbReference type="GO" id="GO:0004672">
    <property type="term" value="F:protein kinase activity"/>
    <property type="evidence" value="ECO:0007669"/>
    <property type="project" value="InterPro"/>
</dbReference>
<dbReference type="PANTHER" id="PTHR44858:SF1">
    <property type="entry name" value="UDP-N-ACETYLGLUCOSAMINE--PEPTIDE N-ACETYLGLUCOSAMINYLTRANSFERASE SPINDLY-RELATED"/>
    <property type="match status" value="1"/>
</dbReference>
<accession>A0A397VBM4</accession>
<keyword evidence="1" id="KW-0677">Repeat</keyword>
<dbReference type="PROSITE" id="PS50011">
    <property type="entry name" value="PROTEIN_KINASE_DOM"/>
    <property type="match status" value="1"/>
</dbReference>
<evidence type="ECO:0000259" key="4">
    <source>
        <dbReference type="PROSITE" id="PS50011"/>
    </source>
</evidence>
<dbReference type="InterPro" id="IPR011009">
    <property type="entry name" value="Kinase-like_dom_sf"/>
</dbReference>
<feature type="repeat" description="TPR" evidence="3">
    <location>
        <begin position="251"/>
        <end position="284"/>
    </location>
</feature>
<dbReference type="InterPro" id="IPR019734">
    <property type="entry name" value="TPR_rpt"/>
</dbReference>
<dbReference type="SMART" id="SM00028">
    <property type="entry name" value="TPR"/>
    <property type="match status" value="9"/>
</dbReference>